<organism evidence="3 4">
    <name type="scientific">Nannocystis exedens</name>
    <dbReference type="NCBI Taxonomy" id="54"/>
    <lineage>
        <taxon>Bacteria</taxon>
        <taxon>Pseudomonadati</taxon>
        <taxon>Myxococcota</taxon>
        <taxon>Polyangia</taxon>
        <taxon>Nannocystales</taxon>
        <taxon>Nannocystaceae</taxon>
        <taxon>Nannocystis</taxon>
    </lineage>
</organism>
<feature type="transmembrane region" description="Helical" evidence="1">
    <location>
        <begin position="27"/>
        <end position="45"/>
    </location>
</feature>
<evidence type="ECO:0000259" key="2">
    <source>
        <dbReference type="Pfam" id="PF00487"/>
    </source>
</evidence>
<dbReference type="RefSeq" id="WP_096331320.1">
    <property type="nucleotide sequence ID" value="NZ_FOMX01000008.1"/>
</dbReference>
<dbReference type="PANTHER" id="PTHR12879">
    <property type="entry name" value="SPHINGOLIPID DELTA 4 DESATURASE/C-4 HYDROXYLASE PROTEIN DES2"/>
    <property type="match status" value="1"/>
</dbReference>
<proteinExistence type="predicted"/>
<keyword evidence="1" id="KW-0472">Membrane</keyword>
<reference evidence="4" key="1">
    <citation type="submission" date="2016-10" db="EMBL/GenBank/DDBJ databases">
        <authorList>
            <person name="Varghese N."/>
            <person name="Submissions S."/>
        </authorList>
    </citation>
    <scope>NUCLEOTIDE SEQUENCE [LARGE SCALE GENOMIC DNA]</scope>
    <source>
        <strain evidence="4">ATCC 25963</strain>
    </source>
</reference>
<dbReference type="GO" id="GO:0016020">
    <property type="term" value="C:membrane"/>
    <property type="evidence" value="ECO:0007669"/>
    <property type="project" value="GOC"/>
</dbReference>
<dbReference type="OrthoDB" id="9800167at2"/>
<dbReference type="GO" id="GO:0042284">
    <property type="term" value="F:sphingolipid delta-4 desaturase activity"/>
    <property type="evidence" value="ECO:0007669"/>
    <property type="project" value="TreeGrafter"/>
</dbReference>
<dbReference type="PANTHER" id="PTHR12879:SF8">
    <property type="entry name" value="SPHINGOLIPID DELTA(4)-DESATURASE DES1"/>
    <property type="match status" value="1"/>
</dbReference>
<feature type="transmembrane region" description="Helical" evidence="1">
    <location>
        <begin position="177"/>
        <end position="194"/>
    </location>
</feature>
<feature type="transmembrane region" description="Helical" evidence="1">
    <location>
        <begin position="133"/>
        <end position="157"/>
    </location>
</feature>
<sequence>MSIRIPADIQSLVEAEQLQRATALPSLVRTAVILGGCVTASLVALWASHPVVWVVVWGAEAVVLNGALSASHEGVHGNLARHKGLNRALAELWCLLLPLNFSLYKAFHLEHHRWTRLAGDPEPQAEFHSVWEYLAAAPFTGLVMLFQMWKLSLFALVGRFPGFVRTRRQRRAVRLDALLVLTVTAGLVAAAVAAPRLVLLLWGVPVLLMSPVFTLTALPEHYGCPRVPEPLGASRSTVSNRLFSYLYWENNFHAEHHLLPGVPYHRQHRIRAALGDRVVNSSPSYLRWHLALIKELWRTPPERRAGR</sequence>
<keyword evidence="1" id="KW-0812">Transmembrane</keyword>
<feature type="domain" description="Fatty acid desaturase" evidence="2">
    <location>
        <begin position="53"/>
        <end position="281"/>
    </location>
</feature>
<keyword evidence="4" id="KW-1185">Reference proteome</keyword>
<dbReference type="Proteomes" id="UP000199400">
    <property type="component" value="Unassembled WGS sequence"/>
</dbReference>
<evidence type="ECO:0000256" key="1">
    <source>
        <dbReference type="SAM" id="Phobius"/>
    </source>
</evidence>
<evidence type="ECO:0000313" key="3">
    <source>
        <dbReference type="EMBL" id="SFE06032.1"/>
    </source>
</evidence>
<protein>
    <submittedName>
        <fullName evidence="3">Fatty acid desaturase</fullName>
    </submittedName>
</protein>
<dbReference type="Pfam" id="PF00487">
    <property type="entry name" value="FA_desaturase"/>
    <property type="match status" value="1"/>
</dbReference>
<keyword evidence="1" id="KW-1133">Transmembrane helix</keyword>
<evidence type="ECO:0000313" key="4">
    <source>
        <dbReference type="Proteomes" id="UP000199400"/>
    </source>
</evidence>
<dbReference type="InterPro" id="IPR005804">
    <property type="entry name" value="FA_desaturase_dom"/>
</dbReference>
<gene>
    <name evidence="3" type="ORF">SAMN02745121_02815</name>
</gene>
<dbReference type="EMBL" id="FOMX01000008">
    <property type="protein sequence ID" value="SFE06032.1"/>
    <property type="molecule type" value="Genomic_DNA"/>
</dbReference>
<dbReference type="STRING" id="54.SAMN02745121_02815"/>
<name>A0A1I1XFC5_9BACT</name>
<dbReference type="GO" id="GO:0046513">
    <property type="term" value="P:ceramide biosynthetic process"/>
    <property type="evidence" value="ECO:0007669"/>
    <property type="project" value="TreeGrafter"/>
</dbReference>
<accession>A0A1I1XFC5</accession>
<dbReference type="AlphaFoldDB" id="A0A1I1XFC5"/>